<name>A0A0G2GDQ9_PHACM</name>
<reference evidence="2 3" key="1">
    <citation type="submission" date="2015-05" db="EMBL/GenBank/DDBJ databases">
        <title>Distinctive expansion of gene families associated with plant cell wall degradation and secondary metabolism in the genomes of grapevine trunk pathogens.</title>
        <authorList>
            <person name="Lawrence D.P."/>
            <person name="Travadon R."/>
            <person name="Rolshausen P.E."/>
            <person name="Baumgartner K."/>
        </authorList>
    </citation>
    <scope>NUCLEOTIDE SEQUENCE [LARGE SCALE GENOMIC DNA]</scope>
    <source>
        <strain evidence="2">UCRPC4</strain>
    </source>
</reference>
<evidence type="ECO:0000256" key="1">
    <source>
        <dbReference type="SAM" id="MobiDB-lite"/>
    </source>
</evidence>
<feature type="compositionally biased region" description="Polar residues" evidence="1">
    <location>
        <begin position="1"/>
        <end position="10"/>
    </location>
</feature>
<feature type="region of interest" description="Disordered" evidence="1">
    <location>
        <begin position="119"/>
        <end position="147"/>
    </location>
</feature>
<feature type="compositionally biased region" description="Polar residues" evidence="1">
    <location>
        <begin position="199"/>
        <end position="221"/>
    </location>
</feature>
<feature type="region of interest" description="Disordered" evidence="1">
    <location>
        <begin position="192"/>
        <end position="221"/>
    </location>
</feature>
<proteinExistence type="predicted"/>
<dbReference type="Proteomes" id="UP000053317">
    <property type="component" value="Unassembled WGS sequence"/>
</dbReference>
<dbReference type="AlphaFoldDB" id="A0A0G2GDQ9"/>
<comment type="caution">
    <text evidence="2">The sequence shown here is derived from an EMBL/GenBank/DDBJ whole genome shotgun (WGS) entry which is preliminary data.</text>
</comment>
<feature type="region of interest" description="Disordered" evidence="1">
    <location>
        <begin position="1"/>
        <end position="20"/>
    </location>
</feature>
<protein>
    <submittedName>
        <fullName evidence="2">Uncharacterized protein</fullName>
    </submittedName>
</protein>
<sequence>MATSAATANALTGPPADIHEDDFPMLRALAQLQELHDQSDPHNLFSQLGRVAKEGVEEIEEFKGSWHTPEMEKLWERGRDMSSFSGGQGNDVWDVDYKSLIGKKASVTTLQLKGMEGQDTITAGEKSPRSGEPMDTGLKQDEVDRESEDEDVAQIIEEAKSTYPSLKTNVETPDIISLRVAGMKFKVIRRQEEQPGHPNLSSAWEIQEANPSPGTKSTSSVQQEIIKYINQPNTNKTNHQNKTLQYLLLWDIDMR</sequence>
<evidence type="ECO:0000313" key="2">
    <source>
        <dbReference type="EMBL" id="KKY15200.1"/>
    </source>
</evidence>
<accession>A0A0G2GDQ9</accession>
<dbReference type="OrthoDB" id="10254221at2759"/>
<gene>
    <name evidence="2" type="ORF">UCRPC4_g06427</name>
</gene>
<dbReference type="EMBL" id="LCWF01000193">
    <property type="protein sequence ID" value="KKY15200.1"/>
    <property type="molecule type" value="Genomic_DNA"/>
</dbReference>
<keyword evidence="3" id="KW-1185">Reference proteome</keyword>
<evidence type="ECO:0000313" key="3">
    <source>
        <dbReference type="Proteomes" id="UP000053317"/>
    </source>
</evidence>
<organism evidence="2 3">
    <name type="scientific">Phaeomoniella chlamydospora</name>
    <name type="common">Phaeoacremonium chlamydosporum</name>
    <dbReference type="NCBI Taxonomy" id="158046"/>
    <lineage>
        <taxon>Eukaryota</taxon>
        <taxon>Fungi</taxon>
        <taxon>Dikarya</taxon>
        <taxon>Ascomycota</taxon>
        <taxon>Pezizomycotina</taxon>
        <taxon>Eurotiomycetes</taxon>
        <taxon>Chaetothyriomycetidae</taxon>
        <taxon>Phaeomoniellales</taxon>
        <taxon>Phaeomoniellaceae</taxon>
        <taxon>Phaeomoniella</taxon>
    </lineage>
</organism>
<reference evidence="2 3" key="2">
    <citation type="submission" date="2015-05" db="EMBL/GenBank/DDBJ databases">
        <authorList>
            <person name="Morales-Cruz A."/>
            <person name="Amrine K.C."/>
            <person name="Cantu D."/>
        </authorList>
    </citation>
    <scope>NUCLEOTIDE SEQUENCE [LARGE SCALE GENOMIC DNA]</scope>
    <source>
        <strain evidence="2">UCRPC4</strain>
    </source>
</reference>